<dbReference type="InterPro" id="IPR029058">
    <property type="entry name" value="AB_hydrolase_fold"/>
</dbReference>
<gene>
    <name evidence="2" type="primary">pcaD</name>
    <name evidence="2" type="ORF">CU102_10840</name>
</gene>
<dbReference type="RefSeq" id="WP_106711115.1">
    <property type="nucleotide sequence ID" value="NZ_PGGO01000007.1"/>
</dbReference>
<dbReference type="EMBL" id="PGGO01000007">
    <property type="protein sequence ID" value="PSH68773.1"/>
    <property type="molecule type" value="Genomic_DNA"/>
</dbReference>
<reference evidence="3" key="1">
    <citation type="submission" date="2017-11" db="EMBL/GenBank/DDBJ databases">
        <authorList>
            <person name="Kuznetsova I."/>
            <person name="Sazanova A."/>
            <person name="Chirak E."/>
            <person name="Safronova V."/>
            <person name="Willems A."/>
        </authorList>
    </citation>
    <scope>NUCLEOTIDE SEQUENCE [LARGE SCALE GENOMIC DNA]</scope>
    <source>
        <strain evidence="3">STM 196</strain>
    </source>
</reference>
<keyword evidence="3" id="KW-1185">Reference proteome</keyword>
<dbReference type="NCBIfam" id="TIGR02427">
    <property type="entry name" value="protocat_pcaD"/>
    <property type="match status" value="1"/>
</dbReference>
<dbReference type="AlphaFoldDB" id="A0A2P7BQM6"/>
<evidence type="ECO:0000313" key="3">
    <source>
        <dbReference type="Proteomes" id="UP000241444"/>
    </source>
</evidence>
<comment type="caution">
    <text evidence="2">The sequence shown here is derived from an EMBL/GenBank/DDBJ whole genome shotgun (WGS) entry which is preliminary data.</text>
</comment>
<sequence>MQFASINGITLHYQLIGAPEGRPVLVFANSLGTDLRIWRDVILRLVGDFAIVTYDMRGHGLSDLGKPPYSIDDHVGDLAGLLDYLEVKSAVICGLSVGGLVAQGLYATRPDLVRALILCDTAHKIGTAEGWAARIAAVEKDGIESIADNIFKLWFTPTFHAQRRDELAGYRNMLVRQPVDGYIGTCAAIRDADFTEAASRIAVPAICVVGDQDGSTPPDVVLELAKLIPRARYEVIKAAAHIPCVEQPEALSAVMRAFIDEFQLGGKS</sequence>
<name>A0A2P7BQM6_9HYPH</name>
<dbReference type="PRINTS" id="PR00111">
    <property type="entry name" value="ABHYDROLASE"/>
</dbReference>
<evidence type="ECO:0000259" key="1">
    <source>
        <dbReference type="Pfam" id="PF12697"/>
    </source>
</evidence>
<protein>
    <submittedName>
        <fullName evidence="2">3-oxoadipate enol-lactonase</fullName>
    </submittedName>
</protein>
<dbReference type="InterPro" id="IPR026968">
    <property type="entry name" value="PcaD/CatD"/>
</dbReference>
<dbReference type="GO" id="GO:0047570">
    <property type="term" value="F:3-oxoadipate enol-lactonase activity"/>
    <property type="evidence" value="ECO:0007669"/>
    <property type="project" value="InterPro"/>
</dbReference>
<proteinExistence type="predicted"/>
<dbReference type="Gene3D" id="3.40.50.1820">
    <property type="entry name" value="alpha/beta hydrolase"/>
    <property type="match status" value="1"/>
</dbReference>
<dbReference type="Pfam" id="PF12697">
    <property type="entry name" value="Abhydrolase_6"/>
    <property type="match status" value="1"/>
</dbReference>
<feature type="domain" description="AB hydrolase-1" evidence="1">
    <location>
        <begin position="25"/>
        <end position="253"/>
    </location>
</feature>
<dbReference type="PANTHER" id="PTHR43798">
    <property type="entry name" value="MONOACYLGLYCEROL LIPASE"/>
    <property type="match status" value="1"/>
</dbReference>
<dbReference type="Proteomes" id="UP000241444">
    <property type="component" value="Unassembled WGS sequence"/>
</dbReference>
<dbReference type="GO" id="GO:0042952">
    <property type="term" value="P:beta-ketoadipate pathway"/>
    <property type="evidence" value="ECO:0007669"/>
    <property type="project" value="InterPro"/>
</dbReference>
<accession>A0A2P7BQM6</accession>
<organism evidence="2 3">
    <name type="scientific">Phyllobacterium brassicacearum</name>
    <dbReference type="NCBI Taxonomy" id="314235"/>
    <lineage>
        <taxon>Bacteria</taxon>
        <taxon>Pseudomonadati</taxon>
        <taxon>Pseudomonadota</taxon>
        <taxon>Alphaproteobacteria</taxon>
        <taxon>Hyphomicrobiales</taxon>
        <taxon>Phyllobacteriaceae</taxon>
        <taxon>Phyllobacterium</taxon>
    </lineage>
</organism>
<dbReference type="InterPro" id="IPR000073">
    <property type="entry name" value="AB_hydrolase_1"/>
</dbReference>
<dbReference type="InterPro" id="IPR050266">
    <property type="entry name" value="AB_hydrolase_sf"/>
</dbReference>
<dbReference type="SUPFAM" id="SSF53474">
    <property type="entry name" value="alpha/beta-Hydrolases"/>
    <property type="match status" value="1"/>
</dbReference>
<dbReference type="OrthoDB" id="9793083at2"/>
<evidence type="ECO:0000313" key="2">
    <source>
        <dbReference type="EMBL" id="PSH68773.1"/>
    </source>
</evidence>